<reference evidence="1 2" key="1">
    <citation type="submission" date="2016-10" db="EMBL/GenBank/DDBJ databases">
        <authorList>
            <person name="de Groot N.N."/>
        </authorList>
    </citation>
    <scope>NUCLEOTIDE SEQUENCE [LARGE SCALE GENOMIC DNA]</scope>
    <source>
        <strain evidence="1 2">DSM 27842</strain>
    </source>
</reference>
<dbReference type="EMBL" id="FODS01000006">
    <property type="protein sequence ID" value="SEO51021.1"/>
    <property type="molecule type" value="Genomic_DNA"/>
</dbReference>
<dbReference type="RefSeq" id="WP_093116894.1">
    <property type="nucleotide sequence ID" value="NZ_FODS01000006.1"/>
</dbReference>
<evidence type="ECO:0000313" key="1">
    <source>
        <dbReference type="EMBL" id="SEO51021.1"/>
    </source>
</evidence>
<evidence type="ECO:0008006" key="3">
    <source>
        <dbReference type="Google" id="ProtNLM"/>
    </source>
</evidence>
<dbReference type="AlphaFoldDB" id="A0A1H8QAJ0"/>
<dbReference type="STRING" id="569882.SAMN04490248_10674"/>
<protein>
    <recommendedName>
        <fullName evidence="3">DUF1488 domain-containing protein</fullName>
    </recommendedName>
</protein>
<dbReference type="OrthoDB" id="7864219at2"/>
<accession>A0A1H8QAJ0</accession>
<gene>
    <name evidence="1" type="ORF">SAMN04490248_10674</name>
</gene>
<organism evidence="1 2">
    <name type="scientific">Salinihabitans flavidus</name>
    <dbReference type="NCBI Taxonomy" id="569882"/>
    <lineage>
        <taxon>Bacteria</taxon>
        <taxon>Pseudomonadati</taxon>
        <taxon>Pseudomonadota</taxon>
        <taxon>Alphaproteobacteria</taxon>
        <taxon>Rhodobacterales</taxon>
        <taxon>Roseobacteraceae</taxon>
        <taxon>Salinihabitans</taxon>
    </lineage>
</organism>
<keyword evidence="2" id="KW-1185">Reference proteome</keyword>
<proteinExistence type="predicted"/>
<name>A0A1H8QAJ0_9RHOB</name>
<dbReference type="Proteomes" id="UP000198893">
    <property type="component" value="Unassembled WGS sequence"/>
</dbReference>
<evidence type="ECO:0000313" key="2">
    <source>
        <dbReference type="Proteomes" id="UP000198893"/>
    </source>
</evidence>
<sequence>MQIKGRDIATESYRIASEVDGRWIVALLPERLAADDWRPGTRPSHQQAYEWIAQHRPRIEAAIAALARGSQPRRAPFDQMTLLEED</sequence>